<organism evidence="2 3">
    <name type="scientific">Ridgeia piscesae</name>
    <name type="common">Tubeworm</name>
    <dbReference type="NCBI Taxonomy" id="27915"/>
    <lineage>
        <taxon>Eukaryota</taxon>
        <taxon>Metazoa</taxon>
        <taxon>Spiralia</taxon>
        <taxon>Lophotrochozoa</taxon>
        <taxon>Annelida</taxon>
        <taxon>Polychaeta</taxon>
        <taxon>Sedentaria</taxon>
        <taxon>Canalipalpata</taxon>
        <taxon>Sabellida</taxon>
        <taxon>Siboglinidae</taxon>
        <taxon>Ridgeia</taxon>
    </lineage>
</organism>
<protein>
    <submittedName>
        <fullName evidence="2">Uncharacterized protein</fullName>
    </submittedName>
</protein>
<keyword evidence="3" id="KW-1185">Reference proteome</keyword>
<dbReference type="Proteomes" id="UP001209878">
    <property type="component" value="Unassembled WGS sequence"/>
</dbReference>
<dbReference type="AlphaFoldDB" id="A0AAD9L1G9"/>
<comment type="caution">
    <text evidence="2">The sequence shown here is derived from an EMBL/GenBank/DDBJ whole genome shotgun (WGS) entry which is preliminary data.</text>
</comment>
<gene>
    <name evidence="2" type="ORF">NP493_416g02034</name>
</gene>
<dbReference type="EMBL" id="JAODUO010000416">
    <property type="protein sequence ID" value="KAK2181007.1"/>
    <property type="molecule type" value="Genomic_DNA"/>
</dbReference>
<evidence type="ECO:0000256" key="1">
    <source>
        <dbReference type="SAM" id="MobiDB-lite"/>
    </source>
</evidence>
<feature type="region of interest" description="Disordered" evidence="1">
    <location>
        <begin position="26"/>
        <end position="52"/>
    </location>
</feature>
<accession>A0AAD9L1G9</accession>
<name>A0AAD9L1G9_RIDPI</name>
<sequence>MTDCSHLIQTILDTGRIPGSLSQFLEMSPSDTTATGSTDSLDKLGSGDTSTHQPVIGFTEDVFLEGGLTDIITGSVTHALYGSTDDLI</sequence>
<reference evidence="2" key="1">
    <citation type="journal article" date="2023" name="Mol. Biol. Evol.">
        <title>Third-Generation Sequencing Reveals the Adaptive Role of the Epigenome in Three Deep-Sea Polychaetes.</title>
        <authorList>
            <person name="Perez M."/>
            <person name="Aroh O."/>
            <person name="Sun Y."/>
            <person name="Lan Y."/>
            <person name="Juniper S.K."/>
            <person name="Young C.R."/>
            <person name="Angers B."/>
            <person name="Qian P.Y."/>
        </authorList>
    </citation>
    <scope>NUCLEOTIDE SEQUENCE</scope>
    <source>
        <strain evidence="2">R07B-5</strain>
    </source>
</reference>
<proteinExistence type="predicted"/>
<evidence type="ECO:0000313" key="2">
    <source>
        <dbReference type="EMBL" id="KAK2181007.1"/>
    </source>
</evidence>
<evidence type="ECO:0000313" key="3">
    <source>
        <dbReference type="Proteomes" id="UP001209878"/>
    </source>
</evidence>
<feature type="compositionally biased region" description="Polar residues" evidence="1">
    <location>
        <begin position="26"/>
        <end position="39"/>
    </location>
</feature>